<name>A0A7Y0AHZ3_9BACT</name>
<dbReference type="AlphaFoldDB" id="A0A7Y0AHZ3"/>
<keyword evidence="2" id="KW-1185">Reference proteome</keyword>
<evidence type="ECO:0000313" key="2">
    <source>
        <dbReference type="Proteomes" id="UP000559626"/>
    </source>
</evidence>
<dbReference type="Proteomes" id="UP000559626">
    <property type="component" value="Unassembled WGS sequence"/>
</dbReference>
<protein>
    <submittedName>
        <fullName evidence="1">Uncharacterized protein</fullName>
    </submittedName>
</protein>
<gene>
    <name evidence="1" type="ORF">HHL22_20210</name>
</gene>
<comment type="caution">
    <text evidence="1">The sequence shown here is derived from an EMBL/GenBank/DDBJ whole genome shotgun (WGS) entry which is preliminary data.</text>
</comment>
<dbReference type="EMBL" id="JABBGH010000003">
    <property type="protein sequence ID" value="NML67532.1"/>
    <property type="molecule type" value="Genomic_DNA"/>
</dbReference>
<evidence type="ECO:0000313" key="1">
    <source>
        <dbReference type="EMBL" id="NML67532.1"/>
    </source>
</evidence>
<proteinExistence type="predicted"/>
<reference evidence="1 2" key="1">
    <citation type="submission" date="2020-04" db="EMBL/GenBank/DDBJ databases">
        <title>Hymenobacter polaris sp. nov., isolated from Arctic soil.</title>
        <authorList>
            <person name="Dahal R.H."/>
        </authorList>
    </citation>
    <scope>NUCLEOTIDE SEQUENCE [LARGE SCALE GENOMIC DNA]</scope>
    <source>
        <strain evidence="1 2">RP-2-7</strain>
    </source>
</reference>
<accession>A0A7Y0AHZ3</accession>
<dbReference type="RefSeq" id="WP_169533190.1">
    <property type="nucleotide sequence ID" value="NZ_JABBGH010000003.1"/>
</dbReference>
<sequence>MSELSKKWKARLLSSSIPLEYEVAKILAKYRIHTSYDYSYSRLDGAANKEFSVDIHGLGFSPFSNSNKITSRLAIIGECKFRDEGKVWAFLPEVNPLDFSTFTLGGTCKVVSAFSTKAINEEPIYNFENEFNYSLKGTEINLANGEVFDKDIKHGISQLKYALPYLLKESIEFNTLNHIGDALPFFIIPVLITNAELYLFNKDISIESIKQTESIEEIASKIPWLIFGSSLGHDFADHHKMIFKRFKKLKKDINIESFESKQIKFKNRKYNTYHSPIKEIDNLQESSVYILNKYYSQFFICSIENFDEFIKNIQAVIISSLKRRG</sequence>
<organism evidence="1 2">
    <name type="scientific">Hymenobacter polaris</name>
    <dbReference type="NCBI Taxonomy" id="2682546"/>
    <lineage>
        <taxon>Bacteria</taxon>
        <taxon>Pseudomonadati</taxon>
        <taxon>Bacteroidota</taxon>
        <taxon>Cytophagia</taxon>
        <taxon>Cytophagales</taxon>
        <taxon>Hymenobacteraceae</taxon>
        <taxon>Hymenobacter</taxon>
    </lineage>
</organism>